<gene>
    <name evidence="1" type="ORF">CKG00_10740</name>
</gene>
<comment type="caution">
    <text evidence="1">The sequence shown here is derived from an EMBL/GenBank/DDBJ whole genome shotgun (WGS) entry which is preliminary data.</text>
</comment>
<protein>
    <submittedName>
        <fullName evidence="1">Uncharacterized protein</fullName>
    </submittedName>
</protein>
<evidence type="ECO:0000313" key="1">
    <source>
        <dbReference type="EMBL" id="RUT66808.1"/>
    </source>
</evidence>
<dbReference type="Proteomes" id="UP000286908">
    <property type="component" value="Unassembled WGS sequence"/>
</dbReference>
<reference evidence="1 2" key="1">
    <citation type="submission" date="2017-08" db="EMBL/GenBank/DDBJ databases">
        <title>Draft genome sequence of pheromone producing symbiont Morganella morganii, of the female New Zealand grass grub Costelytra giveni.</title>
        <authorList>
            <person name="Laugraud A."/>
            <person name="Young S.D."/>
            <person name="Hurst M.H."/>
        </authorList>
    </citation>
    <scope>NUCLEOTIDE SEQUENCE [LARGE SCALE GENOMIC DNA]</scope>
    <source>
        <strain evidence="1 2">MMsCG</strain>
    </source>
</reference>
<dbReference type="EMBL" id="NRQY01000001">
    <property type="protein sequence ID" value="RUT66808.1"/>
    <property type="molecule type" value="Genomic_DNA"/>
</dbReference>
<name>A0A433ZXE3_MORMO</name>
<proteinExistence type="predicted"/>
<sequence>MKQTIILGKILIIKAKSGNFFTSAPLTGYHHPSRCPMTEYMMKLTAFLLPVSLFCAVLPAAQAEYSAYAARYRDCFRKSKTGDELLRAQQYAKKILR</sequence>
<accession>A0A433ZXE3</accession>
<organism evidence="1 2">
    <name type="scientific">Morganella morganii</name>
    <name type="common">Proteus morganii</name>
    <dbReference type="NCBI Taxonomy" id="582"/>
    <lineage>
        <taxon>Bacteria</taxon>
        <taxon>Pseudomonadati</taxon>
        <taxon>Pseudomonadota</taxon>
        <taxon>Gammaproteobacteria</taxon>
        <taxon>Enterobacterales</taxon>
        <taxon>Morganellaceae</taxon>
        <taxon>Morganella</taxon>
    </lineage>
</organism>
<dbReference type="AlphaFoldDB" id="A0A433ZXE3"/>
<evidence type="ECO:0000313" key="2">
    <source>
        <dbReference type="Proteomes" id="UP000286908"/>
    </source>
</evidence>